<feature type="region of interest" description="Disordered" evidence="1">
    <location>
        <begin position="24"/>
        <end position="45"/>
    </location>
</feature>
<keyword evidence="3" id="KW-1185">Reference proteome</keyword>
<comment type="caution">
    <text evidence="2">The sequence shown here is derived from an EMBL/GenBank/DDBJ whole genome shotgun (WGS) entry which is preliminary data.</text>
</comment>
<gene>
    <name evidence="2" type="ORF">M569_06510</name>
</gene>
<name>S8DYA5_9LAMI</name>
<feature type="compositionally biased region" description="Basic and acidic residues" evidence="1">
    <location>
        <begin position="24"/>
        <end position="34"/>
    </location>
</feature>
<dbReference type="AlphaFoldDB" id="S8DYA5"/>
<feature type="region of interest" description="Disordered" evidence="1">
    <location>
        <begin position="80"/>
        <end position="102"/>
    </location>
</feature>
<evidence type="ECO:0000256" key="1">
    <source>
        <dbReference type="SAM" id="MobiDB-lite"/>
    </source>
</evidence>
<feature type="non-terminal residue" evidence="2">
    <location>
        <position position="1"/>
    </location>
</feature>
<accession>S8DYA5</accession>
<organism evidence="2 3">
    <name type="scientific">Genlisea aurea</name>
    <dbReference type="NCBI Taxonomy" id="192259"/>
    <lineage>
        <taxon>Eukaryota</taxon>
        <taxon>Viridiplantae</taxon>
        <taxon>Streptophyta</taxon>
        <taxon>Embryophyta</taxon>
        <taxon>Tracheophyta</taxon>
        <taxon>Spermatophyta</taxon>
        <taxon>Magnoliopsida</taxon>
        <taxon>eudicotyledons</taxon>
        <taxon>Gunneridae</taxon>
        <taxon>Pentapetalae</taxon>
        <taxon>asterids</taxon>
        <taxon>lamiids</taxon>
        <taxon>Lamiales</taxon>
        <taxon>Lentibulariaceae</taxon>
        <taxon>Genlisea</taxon>
    </lineage>
</organism>
<reference evidence="2 3" key="1">
    <citation type="journal article" date="2013" name="BMC Genomics">
        <title>The miniature genome of a carnivorous plant Genlisea aurea contains a low number of genes and short non-coding sequences.</title>
        <authorList>
            <person name="Leushkin E.V."/>
            <person name="Sutormin R.A."/>
            <person name="Nabieva E.R."/>
            <person name="Penin A.A."/>
            <person name="Kondrashov A.S."/>
            <person name="Logacheva M.D."/>
        </authorList>
    </citation>
    <scope>NUCLEOTIDE SEQUENCE [LARGE SCALE GENOMIC DNA]</scope>
</reference>
<evidence type="ECO:0000313" key="3">
    <source>
        <dbReference type="Proteomes" id="UP000015453"/>
    </source>
</evidence>
<protein>
    <submittedName>
        <fullName evidence="2">Uncharacterized protein</fullName>
    </submittedName>
</protein>
<sequence length="102" mass="10111">IEVLPRRVAPPAVVVGQVGIRRAEIGGGDGDRSRHAPPGIPGARQLVARPAGEPVVEQRRAQGGGIGPVTLTVQVPVSAGAAHGPRGVTPAVKSGVGGIPSE</sequence>
<proteinExistence type="predicted"/>
<dbReference type="Proteomes" id="UP000015453">
    <property type="component" value="Unassembled WGS sequence"/>
</dbReference>
<feature type="non-terminal residue" evidence="2">
    <location>
        <position position="102"/>
    </location>
</feature>
<dbReference type="EMBL" id="AUSU01002692">
    <property type="protein sequence ID" value="EPS68263.1"/>
    <property type="molecule type" value="Genomic_DNA"/>
</dbReference>
<evidence type="ECO:0000313" key="2">
    <source>
        <dbReference type="EMBL" id="EPS68263.1"/>
    </source>
</evidence>